<comment type="caution">
    <text evidence="1">The sequence shown here is derived from an EMBL/GenBank/DDBJ whole genome shotgun (WGS) entry which is preliminary data.</text>
</comment>
<dbReference type="Proteomes" id="UP000288587">
    <property type="component" value="Unassembled WGS sequence"/>
</dbReference>
<sequence>MTRNTFSLSSLGLLSDVLTFSLMIGLTIASAAAVAEPLIAKPTPVHASAAPIAKLPPVVVIVKRAS</sequence>
<keyword evidence="2" id="KW-1185">Reference proteome</keyword>
<gene>
    <name evidence="1" type="ORF">EOD73_06615</name>
</gene>
<protein>
    <submittedName>
        <fullName evidence="1">Uncharacterized protein</fullName>
    </submittedName>
</protein>
<organism evidence="1 2">
    <name type="scientific">Inhella crocodyli</name>
    <dbReference type="NCBI Taxonomy" id="2499851"/>
    <lineage>
        <taxon>Bacteria</taxon>
        <taxon>Pseudomonadati</taxon>
        <taxon>Pseudomonadota</taxon>
        <taxon>Betaproteobacteria</taxon>
        <taxon>Burkholderiales</taxon>
        <taxon>Sphaerotilaceae</taxon>
        <taxon>Inhella</taxon>
    </lineage>
</organism>
<dbReference type="EMBL" id="SACM01000001">
    <property type="protein sequence ID" value="RVT88636.1"/>
    <property type="molecule type" value="Genomic_DNA"/>
</dbReference>
<accession>A0A437LT91</accession>
<name>A0A437LT91_9BURK</name>
<proteinExistence type="predicted"/>
<dbReference type="RefSeq" id="WP_127682010.1">
    <property type="nucleotide sequence ID" value="NZ_SACM01000001.1"/>
</dbReference>
<evidence type="ECO:0000313" key="2">
    <source>
        <dbReference type="Proteomes" id="UP000288587"/>
    </source>
</evidence>
<evidence type="ECO:0000313" key="1">
    <source>
        <dbReference type="EMBL" id="RVT88636.1"/>
    </source>
</evidence>
<dbReference type="AlphaFoldDB" id="A0A437LT91"/>
<reference evidence="1 2" key="1">
    <citation type="submission" date="2019-01" db="EMBL/GenBank/DDBJ databases">
        <authorList>
            <person name="Chen W.-M."/>
        </authorList>
    </citation>
    <scope>NUCLEOTIDE SEQUENCE [LARGE SCALE GENOMIC DNA]</scope>
    <source>
        <strain evidence="1 2">CCP-18</strain>
    </source>
</reference>